<dbReference type="RefSeq" id="WP_284300578.1">
    <property type="nucleotide sequence ID" value="NZ_BSSV01000008.1"/>
</dbReference>
<evidence type="ECO:0000256" key="3">
    <source>
        <dbReference type="ARBA" id="ARBA00022679"/>
    </source>
</evidence>
<dbReference type="InterPro" id="IPR029044">
    <property type="entry name" value="Nucleotide-diphossugar_trans"/>
</dbReference>
<comment type="caution">
    <text evidence="12">The sequence shown here is derived from an EMBL/GenBank/DDBJ whole genome shotgun (WGS) entry which is preliminary data.</text>
</comment>
<dbReference type="PANTHER" id="PTHR43523:SF2">
    <property type="entry name" value="GLUCOSE-1-PHOSPHATE ADENYLYLTRANSFERASE"/>
    <property type="match status" value="1"/>
</dbReference>
<dbReference type="InterPro" id="IPR011831">
    <property type="entry name" value="ADP-Glc_PPase"/>
</dbReference>
<dbReference type="SUPFAM" id="SSF51161">
    <property type="entry name" value="Trimeric LpxA-like enzymes"/>
    <property type="match status" value="1"/>
</dbReference>
<keyword evidence="3 9" id="KW-0808">Transferase</keyword>
<dbReference type="CDD" id="cd02508">
    <property type="entry name" value="ADP_Glucose_PP"/>
    <property type="match status" value="1"/>
</dbReference>
<comment type="catalytic activity">
    <reaction evidence="9">
        <text>alpha-D-glucose 1-phosphate + ATP + H(+) = ADP-alpha-D-glucose + diphosphate</text>
        <dbReference type="Rhea" id="RHEA:12120"/>
        <dbReference type="ChEBI" id="CHEBI:15378"/>
        <dbReference type="ChEBI" id="CHEBI:30616"/>
        <dbReference type="ChEBI" id="CHEBI:33019"/>
        <dbReference type="ChEBI" id="CHEBI:57498"/>
        <dbReference type="ChEBI" id="CHEBI:58601"/>
        <dbReference type="EC" id="2.7.7.27"/>
    </reaction>
</comment>
<feature type="site" description="Could play a key role in the communication between the regulatory and the substrate sites" evidence="9">
    <location>
        <position position="70"/>
    </location>
</feature>
<evidence type="ECO:0000259" key="10">
    <source>
        <dbReference type="Pfam" id="PF00483"/>
    </source>
</evidence>
<keyword evidence="2 9" id="KW-0321">Glycogen metabolism</keyword>
<feature type="site" description="Could play a key role in the communication between the regulatory and the substrate sites" evidence="9">
    <location>
        <position position="108"/>
    </location>
</feature>
<keyword evidence="7 9" id="KW-0320">Glycogen biosynthesis</keyword>
<keyword evidence="6 9" id="KW-0067">ATP-binding</keyword>
<feature type="binding site" evidence="9">
    <location>
        <position position="109"/>
    </location>
    <ligand>
        <name>alpha-D-glucose 1-phosphate</name>
        <dbReference type="ChEBI" id="CHEBI:58601"/>
    </ligand>
</feature>
<evidence type="ECO:0000256" key="7">
    <source>
        <dbReference type="ARBA" id="ARBA00023056"/>
    </source>
</evidence>
<dbReference type="PROSITE" id="PS00810">
    <property type="entry name" value="ADP_GLC_PYROPHOSPH_3"/>
    <property type="match status" value="1"/>
</dbReference>
<dbReference type="SUPFAM" id="SSF53448">
    <property type="entry name" value="Nucleotide-diphospho-sugar transferases"/>
    <property type="match status" value="1"/>
</dbReference>
<dbReference type="EC" id="2.7.7.27" evidence="9"/>
<comment type="similarity">
    <text evidence="1 9">Belongs to the bacterial/plant glucose-1-phosphate adenylyltransferase family.</text>
</comment>
<dbReference type="PROSITE" id="PS00809">
    <property type="entry name" value="ADP_GLC_PYROPHOSPH_2"/>
    <property type="match status" value="1"/>
</dbReference>
<feature type="domain" description="Glucose-1-phosphate adenylyltransferase/Bifunctional protein GlmU-like C-terminal hexapeptide" evidence="11">
    <location>
        <begin position="306"/>
        <end position="410"/>
    </location>
</feature>
<dbReference type="HAMAP" id="MF_00624">
    <property type="entry name" value="GlgC"/>
    <property type="match status" value="1"/>
</dbReference>
<dbReference type="EMBL" id="BSSV01000008">
    <property type="protein sequence ID" value="GLX86987.1"/>
    <property type="molecule type" value="Genomic_DNA"/>
</dbReference>
<evidence type="ECO:0000256" key="6">
    <source>
        <dbReference type="ARBA" id="ARBA00022840"/>
    </source>
</evidence>
<reference evidence="12 13" key="1">
    <citation type="submission" date="2023-03" db="EMBL/GenBank/DDBJ databases">
        <title>Thalassotalea loyana LMG 22536T draft genome sequence.</title>
        <authorList>
            <person name="Sawabe T."/>
        </authorList>
    </citation>
    <scope>NUCLEOTIDE SEQUENCE [LARGE SCALE GENOMIC DNA]</scope>
    <source>
        <strain evidence="12 13">LMG 22536</strain>
    </source>
</reference>
<feature type="binding site" evidence="9">
    <location>
        <position position="208"/>
    </location>
    <ligand>
        <name>alpha-D-glucose 1-phosphate</name>
        <dbReference type="ChEBI" id="CHEBI:58601"/>
    </ligand>
</feature>
<sequence>MSNQTERHISSLTKETYALILAGGKGSRLFELTETRAKPATFFGGTFRIIDFPLSNCINSGIRKIGIATQYKSHSLIRHINRGWGHFKKELGESIEILPASQQKGDEWYLGTANAVFQNMDIIRHELPKYVMILSGDHIYRMDYGPLLAKHVDSGADMTVCCIEVPTEEAAGSFGVMTVDQNLKVCRFDEKPAQPSEIPGKPGRTLASMGNYIFNTEFLFEQLEKDAAQEGSSGDFGNDIIPNIINSHKVHAFPFQDPNGDNQGYWRDVGTLDSFWEANMELVEPEPQLNMYDENWPIWTYQEQTAPAKFVFDEEGRRGATIDSTVAGGVIVSGSVVKRSLLFSKVRVHSFCEVHDSVILPDVTINRGCYIKKAIIDRGCVIPPNMTIGFNRLDDEKKGFRVTDKGVVLVTRSMLEALDHKNKDLAFKL</sequence>
<dbReference type="Gene3D" id="3.90.550.10">
    <property type="entry name" value="Spore Coat Polysaccharide Biosynthesis Protein SpsA, Chain A"/>
    <property type="match status" value="1"/>
</dbReference>
<dbReference type="NCBIfam" id="NF001947">
    <property type="entry name" value="PRK00725.1"/>
    <property type="match status" value="1"/>
</dbReference>
<evidence type="ECO:0000256" key="1">
    <source>
        <dbReference type="ARBA" id="ARBA00010443"/>
    </source>
</evidence>
<dbReference type="Gene3D" id="2.160.10.10">
    <property type="entry name" value="Hexapeptide repeat proteins"/>
    <property type="match status" value="1"/>
</dbReference>
<dbReference type="NCBIfam" id="NF002023">
    <property type="entry name" value="PRK00844.1"/>
    <property type="match status" value="1"/>
</dbReference>
<evidence type="ECO:0000313" key="13">
    <source>
        <dbReference type="Proteomes" id="UP001157134"/>
    </source>
</evidence>
<accession>A0ABQ6HJA4</accession>
<dbReference type="Pfam" id="PF24894">
    <property type="entry name" value="Hexapep_GlmU"/>
    <property type="match status" value="1"/>
</dbReference>
<dbReference type="InterPro" id="IPR011004">
    <property type="entry name" value="Trimer_LpxA-like_sf"/>
</dbReference>
<dbReference type="PANTHER" id="PTHR43523">
    <property type="entry name" value="GLUCOSE-1-PHOSPHATE ADENYLYLTRANSFERASE-RELATED"/>
    <property type="match status" value="1"/>
</dbReference>
<dbReference type="InterPro" id="IPR023049">
    <property type="entry name" value="GlgC_bac"/>
</dbReference>
<feature type="binding site" evidence="9">
    <location>
        <begin position="190"/>
        <end position="191"/>
    </location>
    <ligand>
        <name>alpha-D-glucose 1-phosphate</name>
        <dbReference type="ChEBI" id="CHEBI:58601"/>
    </ligand>
</feature>
<protein>
    <recommendedName>
        <fullName evidence="9">Glucose-1-phosphate adenylyltransferase</fullName>
        <ecNumber evidence="9">2.7.7.27</ecNumber>
    </recommendedName>
    <alternativeName>
        <fullName evidence="9">ADP-glucose pyrophosphorylase</fullName>
        <shortName evidence="9">ADPGlc PPase</shortName>
    </alternativeName>
    <alternativeName>
        <fullName evidence="9">ADP-glucose synthase</fullName>
    </alternativeName>
</protein>
<evidence type="ECO:0000313" key="12">
    <source>
        <dbReference type="EMBL" id="GLX86987.1"/>
    </source>
</evidence>
<dbReference type="Pfam" id="PF00483">
    <property type="entry name" value="NTP_transferase"/>
    <property type="match status" value="1"/>
</dbReference>
<name>A0ABQ6HJA4_9GAMM</name>
<comment type="pathway">
    <text evidence="9">Glycan biosynthesis; glycogen biosynthesis.</text>
</comment>
<evidence type="ECO:0000256" key="5">
    <source>
        <dbReference type="ARBA" id="ARBA00022741"/>
    </source>
</evidence>
<dbReference type="GO" id="GO:0016779">
    <property type="term" value="F:nucleotidyltransferase activity"/>
    <property type="evidence" value="ECO:0007669"/>
    <property type="project" value="UniProtKB-KW"/>
</dbReference>
<dbReference type="InterPro" id="IPR056818">
    <property type="entry name" value="GlmU/GlgC-like_hexapep"/>
</dbReference>
<organism evidence="12 13">
    <name type="scientific">Thalassotalea loyana</name>
    <dbReference type="NCBI Taxonomy" id="280483"/>
    <lineage>
        <taxon>Bacteria</taxon>
        <taxon>Pseudomonadati</taxon>
        <taxon>Pseudomonadota</taxon>
        <taxon>Gammaproteobacteria</taxon>
        <taxon>Alteromonadales</taxon>
        <taxon>Colwelliaceae</taxon>
        <taxon>Thalassotalea</taxon>
    </lineage>
</organism>
<proteinExistence type="inferred from homology"/>
<evidence type="ECO:0000256" key="4">
    <source>
        <dbReference type="ARBA" id="ARBA00022695"/>
    </source>
</evidence>
<keyword evidence="5 9" id="KW-0547">Nucleotide-binding</keyword>
<evidence type="ECO:0000259" key="11">
    <source>
        <dbReference type="Pfam" id="PF24894"/>
    </source>
</evidence>
<keyword evidence="8 9" id="KW-0119">Carbohydrate metabolism</keyword>
<keyword evidence="4 9" id="KW-0548">Nucleotidyltransferase</keyword>
<dbReference type="Proteomes" id="UP001157134">
    <property type="component" value="Unassembled WGS sequence"/>
</dbReference>
<feature type="domain" description="Nucleotidyl transferase" evidence="10">
    <location>
        <begin position="18"/>
        <end position="282"/>
    </location>
</feature>
<dbReference type="NCBIfam" id="TIGR02091">
    <property type="entry name" value="glgC"/>
    <property type="match status" value="1"/>
</dbReference>
<feature type="binding site" evidence="9">
    <location>
        <position position="175"/>
    </location>
    <ligand>
        <name>alpha-D-glucose 1-phosphate</name>
        <dbReference type="ChEBI" id="CHEBI:58601"/>
    </ligand>
</feature>
<evidence type="ECO:0000256" key="8">
    <source>
        <dbReference type="ARBA" id="ARBA00023277"/>
    </source>
</evidence>
<gene>
    <name evidence="9 12" type="primary">glgC</name>
    <name evidence="12" type="ORF">tloyanaT_32400</name>
</gene>
<dbReference type="InterPro" id="IPR005835">
    <property type="entry name" value="NTP_transferase_dom"/>
</dbReference>
<evidence type="ECO:0000256" key="9">
    <source>
        <dbReference type="HAMAP-Rule" id="MF_00624"/>
    </source>
</evidence>
<comment type="subunit">
    <text evidence="9">Homotetramer.</text>
</comment>
<keyword evidence="13" id="KW-1185">Reference proteome</keyword>
<evidence type="ECO:0000256" key="2">
    <source>
        <dbReference type="ARBA" id="ARBA00022600"/>
    </source>
</evidence>
<dbReference type="InterPro" id="IPR005836">
    <property type="entry name" value="ADP_Glu_pyroP_CS"/>
</dbReference>
<dbReference type="CDD" id="cd04651">
    <property type="entry name" value="LbH_G1P_AT_C"/>
    <property type="match status" value="1"/>
</dbReference>
<comment type="function">
    <text evidence="9">Involved in the biosynthesis of ADP-glucose, a building block required for the elongation reactions to produce glycogen. Catalyzes the reaction between ATP and alpha-D-glucose 1-phosphate (G1P) to produce pyrophosphate and ADP-Glc.</text>
</comment>